<sequence length="51" mass="5882">MYENFFFIGTGEYLRLEKARNLSQDKKVVDVVNSSASWGLFQIMGFNAVFL</sequence>
<evidence type="ECO:0000259" key="1">
    <source>
        <dbReference type="Pfam" id="PF11860"/>
    </source>
</evidence>
<protein>
    <submittedName>
        <fullName evidence="2">N-acetylmuramidase domain-containing protein</fullName>
    </submittedName>
</protein>
<reference evidence="2 3" key="1">
    <citation type="submission" date="2024-09" db="EMBL/GenBank/DDBJ databases">
        <authorList>
            <person name="Sun Q."/>
            <person name="Mori K."/>
        </authorList>
    </citation>
    <scope>NUCLEOTIDE SEQUENCE [LARGE SCALE GENOMIC DNA]</scope>
    <source>
        <strain evidence="2 3">CGMCC 1.12926</strain>
    </source>
</reference>
<dbReference type="RefSeq" id="WP_379687104.1">
    <property type="nucleotide sequence ID" value="NZ_JBHLYW010000022.1"/>
</dbReference>
<feature type="domain" description="N-acetylmuramidase" evidence="1">
    <location>
        <begin position="9"/>
        <end position="48"/>
    </location>
</feature>
<evidence type="ECO:0000313" key="2">
    <source>
        <dbReference type="EMBL" id="MFC0079474.1"/>
    </source>
</evidence>
<organism evidence="2 3">
    <name type="scientific">Flavobacterium procerum</name>
    <dbReference type="NCBI Taxonomy" id="1455569"/>
    <lineage>
        <taxon>Bacteria</taxon>
        <taxon>Pseudomonadati</taxon>
        <taxon>Bacteroidota</taxon>
        <taxon>Flavobacteriia</taxon>
        <taxon>Flavobacteriales</taxon>
        <taxon>Flavobacteriaceae</taxon>
        <taxon>Flavobacterium</taxon>
    </lineage>
</organism>
<keyword evidence="3" id="KW-1185">Reference proteome</keyword>
<gene>
    <name evidence="2" type="ORF">ACFFLS_20675</name>
</gene>
<dbReference type="EMBL" id="JBHLYW010000022">
    <property type="protein sequence ID" value="MFC0079474.1"/>
    <property type="molecule type" value="Genomic_DNA"/>
</dbReference>
<proteinExistence type="predicted"/>
<dbReference type="Pfam" id="PF11860">
    <property type="entry name" value="Muramidase"/>
    <property type="match status" value="1"/>
</dbReference>
<comment type="caution">
    <text evidence="2">The sequence shown here is derived from an EMBL/GenBank/DDBJ whole genome shotgun (WGS) entry which is preliminary data.</text>
</comment>
<dbReference type="Proteomes" id="UP001589734">
    <property type="component" value="Unassembled WGS sequence"/>
</dbReference>
<accession>A0ABV6BVK4</accession>
<evidence type="ECO:0000313" key="3">
    <source>
        <dbReference type="Proteomes" id="UP001589734"/>
    </source>
</evidence>
<name>A0ABV6BVK4_9FLAO</name>
<dbReference type="InterPro" id="IPR024408">
    <property type="entry name" value="Muramidase"/>
</dbReference>